<evidence type="ECO:0000313" key="6">
    <source>
        <dbReference type="EMBL" id="TKB52778.1"/>
    </source>
</evidence>
<name>A0A4V5NYC2_9GAMM</name>
<evidence type="ECO:0000256" key="4">
    <source>
        <dbReference type="ARBA" id="ARBA00023163"/>
    </source>
</evidence>
<dbReference type="GO" id="GO:0006351">
    <property type="term" value="P:DNA-templated transcription"/>
    <property type="evidence" value="ECO:0007669"/>
    <property type="project" value="TreeGrafter"/>
</dbReference>
<accession>A0A4V5NYC2</accession>
<dbReference type="PROSITE" id="PS50931">
    <property type="entry name" value="HTH_LYSR"/>
    <property type="match status" value="1"/>
</dbReference>
<dbReference type="InterPro" id="IPR036388">
    <property type="entry name" value="WH-like_DNA-bd_sf"/>
</dbReference>
<keyword evidence="7" id="KW-1185">Reference proteome</keyword>
<dbReference type="RefSeq" id="WP_136864401.1">
    <property type="nucleotide sequence ID" value="NZ_SWCJ01000014.1"/>
</dbReference>
<dbReference type="PANTHER" id="PTHR30537:SF68">
    <property type="entry name" value="TRANSCRIPTIONAL REGULATOR-RELATED"/>
    <property type="match status" value="1"/>
</dbReference>
<dbReference type="Pfam" id="PF03466">
    <property type="entry name" value="LysR_substrate"/>
    <property type="match status" value="1"/>
</dbReference>
<dbReference type="EMBL" id="SWCJ01000014">
    <property type="protein sequence ID" value="TKB52778.1"/>
    <property type="molecule type" value="Genomic_DNA"/>
</dbReference>
<sequence>MKTEDIKLFHIIVDSGSLVRAADLLSLPKSNLSRRLKGLEEEINAHLFHRSSRTLTLTEKGQLFYQETKSMVADWDNLLQRLDSNAFELTGHLRIQVLPLPEIVHLLDGIHEFMALNPKVTVEVITHAQETNLIENHIDVAFRVGDQLEDSSLIARPLKQVDFGCYASPCYLNQHPTPKRISDLEAHRFIQWRQPNGKLIKDVFQEGFTQNTKSRLTVNHPEHLLHAGLKGAGLFFYPRHIGNQLVKQGLLVALLPELTPMKSTGWLVYPNKKALSNAAAQFIDFITKEAELINFNTVLSPYSGLTQIIDSN</sequence>
<dbReference type="SUPFAM" id="SSF53850">
    <property type="entry name" value="Periplasmic binding protein-like II"/>
    <property type="match status" value="1"/>
</dbReference>
<organism evidence="6 7">
    <name type="scientific">Ferrimonas aestuarii</name>
    <dbReference type="NCBI Taxonomy" id="2569539"/>
    <lineage>
        <taxon>Bacteria</taxon>
        <taxon>Pseudomonadati</taxon>
        <taxon>Pseudomonadota</taxon>
        <taxon>Gammaproteobacteria</taxon>
        <taxon>Alteromonadales</taxon>
        <taxon>Ferrimonadaceae</taxon>
        <taxon>Ferrimonas</taxon>
    </lineage>
</organism>
<protein>
    <submittedName>
        <fullName evidence="6">LysR family transcriptional regulator</fullName>
    </submittedName>
</protein>
<keyword evidence="3" id="KW-0238">DNA-binding</keyword>
<evidence type="ECO:0000256" key="2">
    <source>
        <dbReference type="ARBA" id="ARBA00023015"/>
    </source>
</evidence>
<evidence type="ECO:0000259" key="5">
    <source>
        <dbReference type="PROSITE" id="PS50931"/>
    </source>
</evidence>
<dbReference type="Gene3D" id="1.10.10.10">
    <property type="entry name" value="Winged helix-like DNA-binding domain superfamily/Winged helix DNA-binding domain"/>
    <property type="match status" value="1"/>
</dbReference>
<dbReference type="InterPro" id="IPR000847">
    <property type="entry name" value="LysR_HTH_N"/>
</dbReference>
<dbReference type="InterPro" id="IPR058163">
    <property type="entry name" value="LysR-type_TF_proteobact-type"/>
</dbReference>
<dbReference type="Gene3D" id="3.40.190.290">
    <property type="match status" value="1"/>
</dbReference>
<keyword evidence="2" id="KW-0805">Transcription regulation</keyword>
<dbReference type="PANTHER" id="PTHR30537">
    <property type="entry name" value="HTH-TYPE TRANSCRIPTIONAL REGULATOR"/>
    <property type="match status" value="1"/>
</dbReference>
<dbReference type="AlphaFoldDB" id="A0A4V5NYC2"/>
<feature type="domain" description="HTH lysR-type" evidence="5">
    <location>
        <begin position="1"/>
        <end position="58"/>
    </location>
</feature>
<comment type="caution">
    <text evidence="6">The sequence shown here is derived from an EMBL/GenBank/DDBJ whole genome shotgun (WGS) entry which is preliminary data.</text>
</comment>
<dbReference type="CDD" id="cd08422">
    <property type="entry name" value="PBP2_CrgA_like"/>
    <property type="match status" value="1"/>
</dbReference>
<gene>
    <name evidence="6" type="ORF">FCL42_15835</name>
</gene>
<dbReference type="SUPFAM" id="SSF46785">
    <property type="entry name" value="Winged helix' DNA-binding domain"/>
    <property type="match status" value="1"/>
</dbReference>
<evidence type="ECO:0000256" key="1">
    <source>
        <dbReference type="ARBA" id="ARBA00009437"/>
    </source>
</evidence>
<evidence type="ECO:0000256" key="3">
    <source>
        <dbReference type="ARBA" id="ARBA00023125"/>
    </source>
</evidence>
<dbReference type="Pfam" id="PF00126">
    <property type="entry name" value="HTH_1"/>
    <property type="match status" value="1"/>
</dbReference>
<comment type="similarity">
    <text evidence="1">Belongs to the LysR transcriptional regulatory family.</text>
</comment>
<dbReference type="InterPro" id="IPR036390">
    <property type="entry name" value="WH_DNA-bd_sf"/>
</dbReference>
<keyword evidence="4" id="KW-0804">Transcription</keyword>
<proteinExistence type="inferred from homology"/>
<dbReference type="GO" id="GO:0003700">
    <property type="term" value="F:DNA-binding transcription factor activity"/>
    <property type="evidence" value="ECO:0007669"/>
    <property type="project" value="InterPro"/>
</dbReference>
<dbReference type="GO" id="GO:0043565">
    <property type="term" value="F:sequence-specific DNA binding"/>
    <property type="evidence" value="ECO:0007669"/>
    <property type="project" value="TreeGrafter"/>
</dbReference>
<dbReference type="Proteomes" id="UP000305675">
    <property type="component" value="Unassembled WGS sequence"/>
</dbReference>
<dbReference type="InterPro" id="IPR005119">
    <property type="entry name" value="LysR_subst-bd"/>
</dbReference>
<dbReference type="OrthoDB" id="9786526at2"/>
<dbReference type="FunFam" id="1.10.10.10:FF:000001">
    <property type="entry name" value="LysR family transcriptional regulator"/>
    <property type="match status" value="1"/>
</dbReference>
<evidence type="ECO:0000313" key="7">
    <source>
        <dbReference type="Proteomes" id="UP000305675"/>
    </source>
</evidence>
<reference evidence="6 7" key="1">
    <citation type="submission" date="2019-04" db="EMBL/GenBank/DDBJ databases">
        <authorList>
            <person name="Hwang J.C."/>
        </authorList>
    </citation>
    <scope>NUCLEOTIDE SEQUENCE [LARGE SCALE GENOMIC DNA]</scope>
    <source>
        <strain evidence="6 7">IMCC35002</strain>
    </source>
</reference>